<comment type="caution">
    <text evidence="2">The sequence shown here is derived from an EMBL/GenBank/DDBJ whole genome shotgun (WGS) entry which is preliminary data.</text>
</comment>
<dbReference type="EMBL" id="CAJHIT010000009">
    <property type="protein sequence ID" value="CAD6505711.1"/>
    <property type="molecule type" value="Genomic_DNA"/>
</dbReference>
<reference evidence="2" key="1">
    <citation type="submission" date="2020-10" db="EMBL/GenBank/DDBJ databases">
        <authorList>
            <person name="Muller C M."/>
        </authorList>
    </citation>
    <scope>NUCLEOTIDE SEQUENCE</scope>
    <source>
        <strain evidence="2">THUN-12</strain>
    </source>
</reference>
<keyword evidence="1" id="KW-0175">Coiled coil</keyword>
<feature type="non-terminal residue" evidence="2">
    <location>
        <position position="1"/>
    </location>
</feature>
<evidence type="ECO:0000313" key="2">
    <source>
        <dbReference type="EMBL" id="CAD6505711.1"/>
    </source>
</evidence>
<proteinExistence type="predicted"/>
<evidence type="ECO:0000313" key="4">
    <source>
        <dbReference type="Proteomes" id="UP000683417"/>
    </source>
</evidence>
<feature type="coiled-coil region" evidence="1">
    <location>
        <begin position="32"/>
        <end position="87"/>
    </location>
</feature>
<name>A0A9W4D7U8_BLUGR</name>
<protein>
    <submittedName>
        <fullName evidence="2">BgTH12-01199</fullName>
    </submittedName>
    <submittedName>
        <fullName evidence="3">BgTH12-01200</fullName>
    </submittedName>
</protein>
<organism evidence="2 4">
    <name type="scientific">Blumeria graminis f. sp. triticale</name>
    <dbReference type="NCBI Taxonomy" id="1689686"/>
    <lineage>
        <taxon>Eukaryota</taxon>
        <taxon>Fungi</taxon>
        <taxon>Dikarya</taxon>
        <taxon>Ascomycota</taxon>
        <taxon>Pezizomycotina</taxon>
        <taxon>Leotiomycetes</taxon>
        <taxon>Erysiphales</taxon>
        <taxon>Erysiphaceae</taxon>
        <taxon>Blumeria</taxon>
    </lineage>
</organism>
<evidence type="ECO:0000313" key="3">
    <source>
        <dbReference type="EMBL" id="CAD6505712.1"/>
    </source>
</evidence>
<dbReference type="AlphaFoldDB" id="A0A9W4D7U8"/>
<dbReference type="EMBL" id="CAJHIT010000009">
    <property type="protein sequence ID" value="CAD6505712.1"/>
    <property type="molecule type" value="Genomic_DNA"/>
</dbReference>
<evidence type="ECO:0000256" key="1">
    <source>
        <dbReference type="SAM" id="Coils"/>
    </source>
</evidence>
<gene>
    <name evidence="2" type="ORF">BGTH12_LOCUS7069</name>
    <name evidence="3" type="ORF">BGTH12_LOCUS7070</name>
</gene>
<dbReference type="Proteomes" id="UP000683417">
    <property type="component" value="Unassembled WGS sequence"/>
</dbReference>
<accession>A0A9W4D7U8</accession>
<sequence length="101" mass="11445">SITPGPLSDKIINLANAHVKLDKEACRLKNEYDTLLEKNQDLADVNAKLKLQTRVPSQSSLQLQQQVATLQQQNKILQCQVENLDKQQPLTKKHELPTSQF</sequence>